<feature type="transmembrane region" description="Helical" evidence="1">
    <location>
        <begin position="203"/>
        <end position="220"/>
    </location>
</feature>
<dbReference type="InterPro" id="IPR052529">
    <property type="entry name" value="Bact_Transport_Assoc"/>
</dbReference>
<dbReference type="OrthoDB" id="9807744at2"/>
<feature type="transmembrane region" description="Helical" evidence="1">
    <location>
        <begin position="232"/>
        <end position="255"/>
    </location>
</feature>
<evidence type="ECO:0000313" key="4">
    <source>
        <dbReference type="Proteomes" id="UP000029843"/>
    </source>
</evidence>
<reference evidence="3 4" key="1">
    <citation type="submission" date="2014-08" db="EMBL/GenBank/DDBJ databases">
        <title>Genomic and Phenotypic Diversity of Colwellia psychrerythraea strains from Disparate Marine Basins.</title>
        <authorList>
            <person name="Techtmann S.M."/>
            <person name="Stelling S.C."/>
            <person name="Utturkar S.M."/>
            <person name="Alshibli N."/>
            <person name="Harris A."/>
            <person name="Brown S.D."/>
            <person name="Hazen T.C."/>
        </authorList>
    </citation>
    <scope>NUCLEOTIDE SEQUENCE [LARGE SCALE GENOMIC DNA]</scope>
    <source>
        <strain evidence="3 4">ND2E</strain>
    </source>
</reference>
<dbReference type="PANTHER" id="PTHR30590">
    <property type="entry name" value="INNER MEMBRANE PROTEIN"/>
    <property type="match status" value="1"/>
</dbReference>
<dbReference type="RefSeq" id="WP_033093232.1">
    <property type="nucleotide sequence ID" value="NZ_JQED01000015.1"/>
</dbReference>
<name>A0A099KS01_COLPS</name>
<feature type="transmembrane region" description="Helical" evidence="1">
    <location>
        <begin position="94"/>
        <end position="124"/>
    </location>
</feature>
<dbReference type="PATRIC" id="fig|28229.4.peg.1485"/>
<feature type="transmembrane region" description="Helical" evidence="1">
    <location>
        <begin position="261"/>
        <end position="280"/>
    </location>
</feature>
<feature type="domain" description="DUF418" evidence="2">
    <location>
        <begin position="217"/>
        <end position="366"/>
    </location>
</feature>
<accession>A0A099KS01</accession>
<dbReference type="PANTHER" id="PTHR30590:SF2">
    <property type="entry name" value="INNER MEMBRANE PROTEIN"/>
    <property type="match status" value="1"/>
</dbReference>
<comment type="caution">
    <text evidence="3">The sequence shown here is derived from an EMBL/GenBank/DDBJ whole genome shotgun (WGS) entry which is preliminary data.</text>
</comment>
<evidence type="ECO:0000313" key="3">
    <source>
        <dbReference type="EMBL" id="KGJ92990.1"/>
    </source>
</evidence>
<keyword evidence="1" id="KW-1133">Transmembrane helix</keyword>
<evidence type="ECO:0000256" key="1">
    <source>
        <dbReference type="SAM" id="Phobius"/>
    </source>
</evidence>
<protein>
    <recommendedName>
        <fullName evidence="2">DUF418 domain-containing protein</fullName>
    </recommendedName>
</protein>
<feature type="transmembrane region" description="Helical" evidence="1">
    <location>
        <begin position="331"/>
        <end position="353"/>
    </location>
</feature>
<organism evidence="3 4">
    <name type="scientific">Colwellia psychrerythraea</name>
    <name type="common">Vibrio psychroerythus</name>
    <dbReference type="NCBI Taxonomy" id="28229"/>
    <lineage>
        <taxon>Bacteria</taxon>
        <taxon>Pseudomonadati</taxon>
        <taxon>Pseudomonadota</taxon>
        <taxon>Gammaproteobacteria</taxon>
        <taxon>Alteromonadales</taxon>
        <taxon>Colwelliaceae</taxon>
        <taxon>Colwellia</taxon>
    </lineage>
</organism>
<feature type="transmembrane region" description="Helical" evidence="1">
    <location>
        <begin position="136"/>
        <end position="157"/>
    </location>
</feature>
<keyword evidence="1" id="KW-0812">Transmembrane</keyword>
<dbReference type="InterPro" id="IPR007349">
    <property type="entry name" value="DUF418"/>
</dbReference>
<feature type="transmembrane region" description="Helical" evidence="1">
    <location>
        <begin position="12"/>
        <end position="35"/>
    </location>
</feature>
<dbReference type="Proteomes" id="UP000029843">
    <property type="component" value="Unassembled WGS sequence"/>
</dbReference>
<evidence type="ECO:0000259" key="2">
    <source>
        <dbReference type="Pfam" id="PF04235"/>
    </source>
</evidence>
<proteinExistence type="predicted"/>
<dbReference type="Pfam" id="PF04235">
    <property type="entry name" value="DUF418"/>
    <property type="match status" value="1"/>
</dbReference>
<gene>
    <name evidence="3" type="ORF">ND2E_2456</name>
</gene>
<sequence length="384" mass="43769">MRIQSIDILRGIAILGILFMNIYFHGSLTTGYGELSPKPIMDSVIETLNTIFFDGRFRTLFCLFFGAGLAIQYSACKKKQLSPKDFLTSRLNWLIVFGIIHGVFIFGGDVLLLYSVCALTILSALELTLKELYNKAIRYISIGIILSLTLAVLVILFSEDSSMLRSSNDYIEMHELWFSHYGYQVLIQSGITFGLLLLSPLFIYWQIAGLMLLGAFLYRVGFFTKGFRPKQLTGIIFVALIFICIDISCMTMFTISAEMSSVLSSVSAIFVALLYAHVVIRLIKNKGRFITLFSAPGKIAFSLYIFQSIFMGLLLRWWQQDFHLTAHRIDYVMIALAFTFVQIALAHLYLHFFKQGPLEYIWRKAYQRSLTQKKEKLGTNSALY</sequence>
<feature type="transmembrane region" description="Helical" evidence="1">
    <location>
        <begin position="55"/>
        <end position="73"/>
    </location>
</feature>
<dbReference type="AlphaFoldDB" id="A0A099KS01"/>
<keyword evidence="1" id="KW-0472">Membrane</keyword>
<dbReference type="EMBL" id="JQED01000015">
    <property type="protein sequence ID" value="KGJ92990.1"/>
    <property type="molecule type" value="Genomic_DNA"/>
</dbReference>